<feature type="region of interest" description="Disordered" evidence="5">
    <location>
        <begin position="1"/>
        <end position="29"/>
    </location>
</feature>
<feature type="domain" description="HTH tetR-type" evidence="6">
    <location>
        <begin position="32"/>
        <end position="92"/>
    </location>
</feature>
<dbReference type="Gene3D" id="1.10.357.10">
    <property type="entry name" value="Tetracycline Repressor, domain 2"/>
    <property type="match status" value="1"/>
</dbReference>
<accession>A0A6C1KX81</accession>
<dbReference type="PANTHER" id="PTHR30055">
    <property type="entry name" value="HTH-TYPE TRANSCRIPTIONAL REGULATOR RUTR"/>
    <property type="match status" value="1"/>
</dbReference>
<dbReference type="PANTHER" id="PTHR30055:SF223">
    <property type="entry name" value="HTH-TYPE TRANSCRIPTIONAL REGULATOR UIDR"/>
    <property type="match status" value="1"/>
</dbReference>
<dbReference type="SUPFAM" id="SSF48498">
    <property type="entry name" value="Tetracyclin repressor-like, C-terminal domain"/>
    <property type="match status" value="1"/>
</dbReference>
<dbReference type="Proteomes" id="UP000305131">
    <property type="component" value="Unassembled WGS sequence"/>
</dbReference>
<gene>
    <name evidence="7" type="ORF">FBQ73_04015</name>
</gene>
<dbReference type="SUPFAM" id="SSF46689">
    <property type="entry name" value="Homeodomain-like"/>
    <property type="match status" value="1"/>
</dbReference>
<feature type="DNA-binding region" description="H-T-H motif" evidence="4">
    <location>
        <begin position="55"/>
        <end position="74"/>
    </location>
</feature>
<dbReference type="OrthoDB" id="7185252at2"/>
<dbReference type="PRINTS" id="PR00455">
    <property type="entry name" value="HTHTETR"/>
</dbReference>
<keyword evidence="3" id="KW-0804">Transcription</keyword>
<keyword evidence="2 4" id="KW-0238">DNA-binding</keyword>
<evidence type="ECO:0000313" key="8">
    <source>
        <dbReference type="Proteomes" id="UP000305131"/>
    </source>
</evidence>
<dbReference type="Pfam" id="PF00440">
    <property type="entry name" value="TetR_N"/>
    <property type="match status" value="1"/>
</dbReference>
<dbReference type="InterPro" id="IPR001647">
    <property type="entry name" value="HTH_TetR"/>
</dbReference>
<dbReference type="InterPro" id="IPR011075">
    <property type="entry name" value="TetR_C"/>
</dbReference>
<proteinExistence type="predicted"/>
<dbReference type="InterPro" id="IPR050109">
    <property type="entry name" value="HTH-type_TetR-like_transc_reg"/>
</dbReference>
<sequence>MARPPNPDPQQTAPLAPAPGGRRQRAAPMDKAERRRAILAAALTVFAGHGFAGARLDDVAREAGVAKGTLYLHFADKEALFRGLVEQNIAPVLADADAAIARFPGTTGDLIDLLIAILVERVIGTPAEALVRLMIAEGPRFPELAAYYHREVVSRALGIVRAIAQRGLDRGEITSDIAVRFPQLVISPAVVAVVWNGMFGAFDPLDVRAFLSAHRDLLLRGLGWRDT</sequence>
<dbReference type="GO" id="GO:0000976">
    <property type="term" value="F:transcription cis-regulatory region binding"/>
    <property type="evidence" value="ECO:0007669"/>
    <property type="project" value="TreeGrafter"/>
</dbReference>
<dbReference type="InterPro" id="IPR009057">
    <property type="entry name" value="Homeodomain-like_sf"/>
</dbReference>
<evidence type="ECO:0000256" key="1">
    <source>
        <dbReference type="ARBA" id="ARBA00023015"/>
    </source>
</evidence>
<comment type="caution">
    <text evidence="7">The sequence shown here is derived from an EMBL/GenBank/DDBJ whole genome shotgun (WGS) entry which is preliminary data.</text>
</comment>
<organism evidence="7 8">
    <name type="scientific">Xanthobacter autotrophicus</name>
    <dbReference type="NCBI Taxonomy" id="280"/>
    <lineage>
        <taxon>Bacteria</taxon>
        <taxon>Pseudomonadati</taxon>
        <taxon>Pseudomonadota</taxon>
        <taxon>Alphaproteobacteria</taxon>
        <taxon>Hyphomicrobiales</taxon>
        <taxon>Xanthobacteraceae</taxon>
        <taxon>Xanthobacter</taxon>
    </lineage>
</organism>
<evidence type="ECO:0000256" key="4">
    <source>
        <dbReference type="PROSITE-ProRule" id="PRU00335"/>
    </source>
</evidence>
<evidence type="ECO:0000259" key="6">
    <source>
        <dbReference type="PROSITE" id="PS50977"/>
    </source>
</evidence>
<dbReference type="FunFam" id="1.10.10.60:FF:000141">
    <property type="entry name" value="TetR family transcriptional regulator"/>
    <property type="match status" value="1"/>
</dbReference>
<dbReference type="InterPro" id="IPR036271">
    <property type="entry name" value="Tet_transcr_reg_TetR-rel_C_sf"/>
</dbReference>
<evidence type="ECO:0000256" key="3">
    <source>
        <dbReference type="ARBA" id="ARBA00023163"/>
    </source>
</evidence>
<reference evidence="7 8" key="1">
    <citation type="submission" date="2019-05" db="EMBL/GenBank/DDBJ databases">
        <authorList>
            <person name="Zhou X."/>
        </authorList>
    </citation>
    <scope>NUCLEOTIDE SEQUENCE [LARGE SCALE GENOMIC DNA]</scope>
    <source>
        <strain evidence="7 8">DSM 432</strain>
    </source>
</reference>
<name>A0A6C1KX81_XANAU</name>
<protein>
    <submittedName>
        <fullName evidence="7">TetR/AcrR family transcriptional regulator</fullName>
    </submittedName>
</protein>
<keyword evidence="1" id="KW-0805">Transcription regulation</keyword>
<dbReference type="Pfam" id="PF16859">
    <property type="entry name" value="TetR_C_11"/>
    <property type="match status" value="1"/>
</dbReference>
<evidence type="ECO:0000256" key="5">
    <source>
        <dbReference type="SAM" id="MobiDB-lite"/>
    </source>
</evidence>
<evidence type="ECO:0000256" key="2">
    <source>
        <dbReference type="ARBA" id="ARBA00023125"/>
    </source>
</evidence>
<dbReference type="PROSITE" id="PS50977">
    <property type="entry name" value="HTH_TETR_2"/>
    <property type="match status" value="1"/>
</dbReference>
<dbReference type="GO" id="GO:0003700">
    <property type="term" value="F:DNA-binding transcription factor activity"/>
    <property type="evidence" value="ECO:0007669"/>
    <property type="project" value="TreeGrafter"/>
</dbReference>
<dbReference type="EMBL" id="VAUP01000011">
    <property type="protein sequence ID" value="TLX44263.1"/>
    <property type="molecule type" value="Genomic_DNA"/>
</dbReference>
<evidence type="ECO:0000313" key="7">
    <source>
        <dbReference type="EMBL" id="TLX44263.1"/>
    </source>
</evidence>
<dbReference type="AlphaFoldDB" id="A0A6C1KX81"/>